<sequence>MTSAGNASGDGDVEHLPKEALIIHTPLIDIIMKDYTPLWEQHIHYNAAPAPYITRPTDSFGTSSQSSQVPLALPALPSTSAAPAGNLDTGTGTQPTSTANMVIPSKEIASTTLILSRGIV</sequence>
<dbReference type="AlphaFoldDB" id="A0A915JKV6"/>
<feature type="compositionally biased region" description="Low complexity" evidence="1">
    <location>
        <begin position="70"/>
        <end position="84"/>
    </location>
</feature>
<evidence type="ECO:0000256" key="1">
    <source>
        <dbReference type="SAM" id="MobiDB-lite"/>
    </source>
</evidence>
<evidence type="ECO:0000313" key="2">
    <source>
        <dbReference type="Proteomes" id="UP000887565"/>
    </source>
</evidence>
<name>A0A915JKV6_ROMCU</name>
<protein>
    <submittedName>
        <fullName evidence="3">Uncharacterized protein</fullName>
    </submittedName>
</protein>
<proteinExistence type="predicted"/>
<feature type="compositionally biased region" description="Polar residues" evidence="1">
    <location>
        <begin position="56"/>
        <end position="69"/>
    </location>
</feature>
<feature type="compositionally biased region" description="Polar residues" evidence="1">
    <location>
        <begin position="88"/>
        <end position="99"/>
    </location>
</feature>
<evidence type="ECO:0000313" key="3">
    <source>
        <dbReference type="WBParaSite" id="nRc.2.0.1.t26738-RA"/>
    </source>
</evidence>
<organism evidence="2 3">
    <name type="scientific">Romanomermis culicivorax</name>
    <name type="common">Nematode worm</name>
    <dbReference type="NCBI Taxonomy" id="13658"/>
    <lineage>
        <taxon>Eukaryota</taxon>
        <taxon>Metazoa</taxon>
        <taxon>Ecdysozoa</taxon>
        <taxon>Nematoda</taxon>
        <taxon>Enoplea</taxon>
        <taxon>Dorylaimia</taxon>
        <taxon>Mermithida</taxon>
        <taxon>Mermithoidea</taxon>
        <taxon>Mermithidae</taxon>
        <taxon>Romanomermis</taxon>
    </lineage>
</organism>
<feature type="region of interest" description="Disordered" evidence="1">
    <location>
        <begin position="56"/>
        <end position="99"/>
    </location>
</feature>
<accession>A0A915JKV6</accession>
<reference evidence="3" key="1">
    <citation type="submission" date="2022-11" db="UniProtKB">
        <authorList>
            <consortium name="WormBaseParasite"/>
        </authorList>
    </citation>
    <scope>IDENTIFICATION</scope>
</reference>
<keyword evidence="2" id="KW-1185">Reference proteome</keyword>
<dbReference type="WBParaSite" id="nRc.2.0.1.t26738-RA">
    <property type="protein sequence ID" value="nRc.2.0.1.t26738-RA"/>
    <property type="gene ID" value="nRc.2.0.1.g26738"/>
</dbReference>
<dbReference type="Proteomes" id="UP000887565">
    <property type="component" value="Unplaced"/>
</dbReference>